<feature type="domain" description="TonB C-terminal" evidence="5">
    <location>
        <begin position="319"/>
        <end position="380"/>
    </location>
</feature>
<evidence type="ECO:0000256" key="1">
    <source>
        <dbReference type="ARBA" id="ARBA00004167"/>
    </source>
</evidence>
<dbReference type="AlphaFoldDB" id="A0A1F7F550"/>
<evidence type="ECO:0000256" key="4">
    <source>
        <dbReference type="ARBA" id="ARBA00023136"/>
    </source>
</evidence>
<keyword evidence="2" id="KW-0812">Transmembrane</keyword>
<dbReference type="GO" id="GO:0016020">
    <property type="term" value="C:membrane"/>
    <property type="evidence" value="ECO:0007669"/>
    <property type="project" value="UniProtKB-SubCell"/>
</dbReference>
<keyword evidence="4" id="KW-0472">Membrane</keyword>
<evidence type="ECO:0000313" key="8">
    <source>
        <dbReference type="Proteomes" id="UP000179243"/>
    </source>
</evidence>
<comment type="subcellular location">
    <subcellularLocation>
        <location evidence="1">Membrane</location>
        <topology evidence="1">Single-pass membrane protein</topology>
    </subcellularLocation>
</comment>
<dbReference type="InterPro" id="IPR006860">
    <property type="entry name" value="FecR"/>
</dbReference>
<organism evidence="7 8">
    <name type="scientific">Candidatus Raymondbacteria bacterium RIFOXYD12_FULL_49_13</name>
    <dbReference type="NCBI Taxonomy" id="1817890"/>
    <lineage>
        <taxon>Bacteria</taxon>
        <taxon>Raymondiibacteriota</taxon>
    </lineage>
</organism>
<dbReference type="Pfam" id="PF04773">
    <property type="entry name" value="FecR"/>
    <property type="match status" value="1"/>
</dbReference>
<dbReference type="InterPro" id="IPR006260">
    <property type="entry name" value="TonB/TolA_C"/>
</dbReference>
<dbReference type="InterPro" id="IPR037682">
    <property type="entry name" value="TonB_C"/>
</dbReference>
<evidence type="ECO:0000259" key="5">
    <source>
        <dbReference type="Pfam" id="PF03544"/>
    </source>
</evidence>
<evidence type="ECO:0000256" key="3">
    <source>
        <dbReference type="ARBA" id="ARBA00022989"/>
    </source>
</evidence>
<protein>
    <recommendedName>
        <fullName evidence="9">TonB C-terminal domain-containing protein</fullName>
    </recommendedName>
</protein>
<dbReference type="SUPFAM" id="SSF74653">
    <property type="entry name" value="TolA/TonB C-terminal domain"/>
    <property type="match status" value="1"/>
</dbReference>
<feature type="domain" description="FecR protein" evidence="6">
    <location>
        <begin position="74"/>
        <end position="161"/>
    </location>
</feature>
<dbReference type="NCBIfam" id="TIGR01352">
    <property type="entry name" value="tonB_Cterm"/>
    <property type="match status" value="1"/>
</dbReference>
<dbReference type="InterPro" id="IPR049806">
    <property type="entry name" value="MasK-like_C"/>
</dbReference>
<dbReference type="EMBL" id="MFYX01000121">
    <property type="protein sequence ID" value="OGK01657.1"/>
    <property type="molecule type" value="Genomic_DNA"/>
</dbReference>
<name>A0A1F7F550_UNCRA</name>
<sequence length="382" mass="42137">MQRINNPWWVFILLGICFVAGSGIRCQKAKSAPACSISVQSAEGDCFIFQGTIMQFARAGTEVSSGDTLLLSYNGKMTVTFNDSDYIVLAHDTKAAITADEKSNVTVTVFHGKVYTNVVLLPTIGSFRTLTPKLTTSIRGTAYSVEVDSGETTINVLEGVVSVMDNDSLCPIDVKRGECAVVNPGQVPCKIKGRSIQEFRELVQWVGLSLVRLRKINEYRNDLSFMATLEALHLVDHPAPPVPSATQKAEVMAPKEGGKANVSVKTSLKTRPNPVALSKMHIPEDALRDPTYVRQVIEKNMFSFNQFYNQFLRKEKVFQGRVIVRFVIQPSGRVANPSIVTSTTGQAVFDSLLTIKILDLKFQPVKDKGDLAVVYPFYFTID</sequence>
<dbReference type="Gene3D" id="3.30.2420.10">
    <property type="entry name" value="TonB"/>
    <property type="match status" value="1"/>
</dbReference>
<dbReference type="GO" id="GO:0055085">
    <property type="term" value="P:transmembrane transport"/>
    <property type="evidence" value="ECO:0007669"/>
    <property type="project" value="InterPro"/>
</dbReference>
<dbReference type="PANTHER" id="PTHR38731">
    <property type="entry name" value="LIPL45-RELATED LIPOPROTEIN-RELATED"/>
    <property type="match status" value="1"/>
</dbReference>
<evidence type="ECO:0000313" key="7">
    <source>
        <dbReference type="EMBL" id="OGK01657.1"/>
    </source>
</evidence>
<evidence type="ECO:0000259" key="6">
    <source>
        <dbReference type="Pfam" id="PF04773"/>
    </source>
</evidence>
<dbReference type="Proteomes" id="UP000179243">
    <property type="component" value="Unassembled WGS sequence"/>
</dbReference>
<proteinExistence type="predicted"/>
<keyword evidence="3" id="KW-1133">Transmembrane helix</keyword>
<evidence type="ECO:0008006" key="9">
    <source>
        <dbReference type="Google" id="ProtNLM"/>
    </source>
</evidence>
<comment type="caution">
    <text evidence="7">The sequence shown here is derived from an EMBL/GenBank/DDBJ whole genome shotgun (WGS) entry which is preliminary data.</text>
</comment>
<dbReference type="Pfam" id="PF03544">
    <property type="entry name" value="TonB_C"/>
    <property type="match status" value="1"/>
</dbReference>
<evidence type="ECO:0000256" key="2">
    <source>
        <dbReference type="ARBA" id="ARBA00022692"/>
    </source>
</evidence>
<dbReference type="NCBIfam" id="NF033768">
    <property type="entry name" value="myxo_SS_tail"/>
    <property type="match status" value="1"/>
</dbReference>
<accession>A0A1F7F550</accession>
<dbReference type="PANTHER" id="PTHR38731:SF1">
    <property type="entry name" value="FECR PROTEIN DOMAIN-CONTAINING PROTEIN"/>
    <property type="match status" value="1"/>
</dbReference>
<dbReference type="Gene3D" id="2.60.120.1440">
    <property type="match status" value="1"/>
</dbReference>
<reference evidence="7 8" key="1">
    <citation type="journal article" date="2016" name="Nat. Commun.">
        <title>Thousands of microbial genomes shed light on interconnected biogeochemical processes in an aquifer system.</title>
        <authorList>
            <person name="Anantharaman K."/>
            <person name="Brown C.T."/>
            <person name="Hug L.A."/>
            <person name="Sharon I."/>
            <person name="Castelle C.J."/>
            <person name="Probst A.J."/>
            <person name="Thomas B.C."/>
            <person name="Singh A."/>
            <person name="Wilkins M.J."/>
            <person name="Karaoz U."/>
            <person name="Brodie E.L."/>
            <person name="Williams K.H."/>
            <person name="Hubbard S.S."/>
            <person name="Banfield J.F."/>
        </authorList>
    </citation>
    <scope>NUCLEOTIDE SEQUENCE [LARGE SCALE GENOMIC DNA]</scope>
</reference>
<gene>
    <name evidence="7" type="ORF">A2519_09000</name>
</gene>